<protein>
    <submittedName>
        <fullName evidence="1">Synaptotagmin-6 isoform X4</fullName>
    </submittedName>
</protein>
<dbReference type="GO" id="GO:0070382">
    <property type="term" value="C:exocytic vesicle"/>
    <property type="evidence" value="ECO:0007669"/>
    <property type="project" value="TreeGrafter"/>
</dbReference>
<proteinExistence type="predicted"/>
<dbReference type="PANTHER" id="PTHR10024">
    <property type="entry name" value="SYNAPTOTAGMIN"/>
    <property type="match status" value="1"/>
</dbReference>
<evidence type="ECO:0000313" key="2">
    <source>
        <dbReference type="Proteomes" id="UP001152795"/>
    </source>
</evidence>
<dbReference type="Gene3D" id="2.60.40.150">
    <property type="entry name" value="C2 domain"/>
    <property type="match status" value="1"/>
</dbReference>
<dbReference type="PANTHER" id="PTHR10024:SF348">
    <property type="entry name" value="SYNAPTOTAGMIN-17"/>
    <property type="match status" value="1"/>
</dbReference>
<reference evidence="1" key="1">
    <citation type="submission" date="2020-04" db="EMBL/GenBank/DDBJ databases">
        <authorList>
            <person name="Alioto T."/>
            <person name="Alioto T."/>
            <person name="Gomez Garrido J."/>
        </authorList>
    </citation>
    <scope>NUCLEOTIDE SEQUENCE</scope>
    <source>
        <strain evidence="1">A484AB</strain>
    </source>
</reference>
<dbReference type="GO" id="GO:0005544">
    <property type="term" value="F:calcium-dependent phospholipid binding"/>
    <property type="evidence" value="ECO:0007669"/>
    <property type="project" value="TreeGrafter"/>
</dbReference>
<organism evidence="1 2">
    <name type="scientific">Paramuricea clavata</name>
    <name type="common">Red gorgonian</name>
    <name type="synonym">Violescent sea-whip</name>
    <dbReference type="NCBI Taxonomy" id="317549"/>
    <lineage>
        <taxon>Eukaryota</taxon>
        <taxon>Metazoa</taxon>
        <taxon>Cnidaria</taxon>
        <taxon>Anthozoa</taxon>
        <taxon>Octocorallia</taxon>
        <taxon>Malacalcyonacea</taxon>
        <taxon>Plexauridae</taxon>
        <taxon>Paramuricea</taxon>
    </lineage>
</organism>
<feature type="non-terminal residue" evidence="1">
    <location>
        <position position="1"/>
    </location>
</feature>
<dbReference type="Proteomes" id="UP001152795">
    <property type="component" value="Unassembled WGS sequence"/>
</dbReference>
<sequence>AYVKVTLIQNGRRTKKKKTSTKKNQVNPVFNEAVSFDIASESLETTGILLTVIHENKIIGCVLVGGNTDGKELEHWKRMKVSDKPIAEWHALQDGRKFY</sequence>
<dbReference type="GO" id="GO:0001786">
    <property type="term" value="F:phosphatidylserine binding"/>
    <property type="evidence" value="ECO:0007669"/>
    <property type="project" value="TreeGrafter"/>
</dbReference>
<dbReference type="GO" id="GO:0005886">
    <property type="term" value="C:plasma membrane"/>
    <property type="evidence" value="ECO:0007669"/>
    <property type="project" value="TreeGrafter"/>
</dbReference>
<dbReference type="AlphaFoldDB" id="A0A7D9K850"/>
<comment type="caution">
    <text evidence="1">The sequence shown here is derived from an EMBL/GenBank/DDBJ whole genome shotgun (WGS) entry which is preliminary data.</text>
</comment>
<name>A0A7D9K850_PARCT</name>
<dbReference type="GO" id="GO:0005509">
    <property type="term" value="F:calcium ion binding"/>
    <property type="evidence" value="ECO:0007669"/>
    <property type="project" value="TreeGrafter"/>
</dbReference>
<gene>
    <name evidence="1" type="ORF">PACLA_8A036089</name>
</gene>
<dbReference type="GO" id="GO:0017156">
    <property type="term" value="P:calcium-ion regulated exocytosis"/>
    <property type="evidence" value="ECO:0007669"/>
    <property type="project" value="TreeGrafter"/>
</dbReference>
<dbReference type="OrthoDB" id="67700at2759"/>
<dbReference type="SUPFAM" id="SSF49562">
    <property type="entry name" value="C2 domain (Calcium/lipid-binding domain, CaLB)"/>
    <property type="match status" value="1"/>
</dbReference>
<dbReference type="InterPro" id="IPR035892">
    <property type="entry name" value="C2_domain_sf"/>
</dbReference>
<dbReference type="GO" id="GO:0030276">
    <property type="term" value="F:clathrin binding"/>
    <property type="evidence" value="ECO:0007669"/>
    <property type="project" value="TreeGrafter"/>
</dbReference>
<dbReference type="GO" id="GO:0000149">
    <property type="term" value="F:SNARE binding"/>
    <property type="evidence" value="ECO:0007669"/>
    <property type="project" value="TreeGrafter"/>
</dbReference>
<dbReference type="InterPro" id="IPR000008">
    <property type="entry name" value="C2_dom"/>
</dbReference>
<accession>A0A7D9K850</accession>
<keyword evidence="2" id="KW-1185">Reference proteome</keyword>
<dbReference type="Pfam" id="PF00168">
    <property type="entry name" value="C2"/>
    <property type="match status" value="1"/>
</dbReference>
<dbReference type="EMBL" id="CACRXK020028639">
    <property type="protein sequence ID" value="CAB4041635.1"/>
    <property type="molecule type" value="Genomic_DNA"/>
</dbReference>
<dbReference type="PROSITE" id="PS50004">
    <property type="entry name" value="C2"/>
    <property type="match status" value="1"/>
</dbReference>
<evidence type="ECO:0000313" key="1">
    <source>
        <dbReference type="EMBL" id="CAB4041635.1"/>
    </source>
</evidence>